<accession>A0A2N8ZLP7</accession>
<organism evidence="1 2">
    <name type="scientific">Vibrio tapetis subsp. tapetis</name>
    <dbReference type="NCBI Taxonomy" id="1671868"/>
    <lineage>
        <taxon>Bacteria</taxon>
        <taxon>Pseudomonadati</taxon>
        <taxon>Pseudomonadota</taxon>
        <taxon>Gammaproteobacteria</taxon>
        <taxon>Vibrionales</taxon>
        <taxon>Vibrionaceae</taxon>
        <taxon>Vibrio</taxon>
    </lineage>
</organism>
<name>A0A2N8ZLP7_9VIBR</name>
<evidence type="ECO:0000313" key="1">
    <source>
        <dbReference type="EMBL" id="SON52806.1"/>
    </source>
</evidence>
<evidence type="ECO:0000313" key="2">
    <source>
        <dbReference type="Proteomes" id="UP000235828"/>
    </source>
</evidence>
<dbReference type="KEGG" id="vta:B1195"/>
<dbReference type="AlphaFoldDB" id="A0A2N8ZLP7"/>
<dbReference type="EMBL" id="LT960612">
    <property type="protein sequence ID" value="SON52806.1"/>
    <property type="molecule type" value="Genomic_DNA"/>
</dbReference>
<reference evidence="1 2" key="1">
    <citation type="submission" date="2017-10" db="EMBL/GenBank/DDBJ databases">
        <authorList>
            <person name="Banno H."/>
            <person name="Chua N.-H."/>
        </authorList>
    </citation>
    <scope>NUCLEOTIDE SEQUENCE [LARGE SCALE GENOMIC DNA]</scope>
    <source>
        <strain evidence="1">Vibrio tapetis CECT4600</strain>
    </source>
</reference>
<gene>
    <name evidence="1" type="ORF">VTAP4600_B1195</name>
</gene>
<protein>
    <submittedName>
        <fullName evidence="1">Uncharacterized protein</fullName>
    </submittedName>
</protein>
<keyword evidence="2" id="KW-1185">Reference proteome</keyword>
<dbReference type="Proteomes" id="UP000235828">
    <property type="component" value="Chromosome B"/>
</dbReference>
<proteinExistence type="predicted"/>
<sequence>MLLIHVINACHIYRTDSCHWLLLPRFNLSFDVNDNNYHYNQLKMTKKPYENVQGAGIRLDCRQKGLFTASV</sequence>